<name>A0A0D2WX96_CAPO3</name>
<gene>
    <name evidence="1" type="ORF">CAOG_007244</name>
</gene>
<dbReference type="PANTHER" id="PTHR37327">
    <property type="entry name" value="CHROMOSOME 1, WHOLE GENOME SHOTGUN SEQUENCE"/>
    <property type="match status" value="1"/>
</dbReference>
<dbReference type="PANTHER" id="PTHR37327:SF1">
    <property type="entry name" value="MICROTUBULE INTERACTING AND TRANSPORT DOMAIN-CONTAINING PROTEIN"/>
    <property type="match status" value="1"/>
</dbReference>
<dbReference type="PhylomeDB" id="A0A0D2WX96"/>
<dbReference type="OrthoDB" id="2245455at2759"/>
<dbReference type="STRING" id="595528.A0A0D2WX96"/>
<dbReference type="EMBL" id="KE346374">
    <property type="protein sequence ID" value="KJE97373.1"/>
    <property type="molecule type" value="Genomic_DNA"/>
</dbReference>
<evidence type="ECO:0000313" key="1">
    <source>
        <dbReference type="EMBL" id="KJE97373.1"/>
    </source>
</evidence>
<dbReference type="eggNOG" id="ENOG502S5AI">
    <property type="taxonomic scope" value="Eukaryota"/>
</dbReference>
<proteinExistence type="predicted"/>
<protein>
    <submittedName>
        <fullName evidence="1">Uncharacterized protein</fullName>
    </submittedName>
</protein>
<accession>A0A0D2WX96</accession>
<evidence type="ECO:0000313" key="2">
    <source>
        <dbReference type="Proteomes" id="UP000008743"/>
    </source>
</evidence>
<sequence length="383" mass="42352">MPEAGWTVLARAVIRAQAALVTTSTATLLLLLLPTASPSSGGTKWKRTVKLLLSSPDLATPTLLSQAQRDQLQAKMQLYQDRIAQIEAARLAANTSNLYGGSSSGMSGVASGGSPLSLTGFSASPIGSGPVVNDETSFFSLDFLLDSIPKGSSPDPPPPSPFHRPYWLMRVLLRTMTTGGYLTPKLYVPRQVWFQTGLKLTSVSSKFMSCDTALIYLLKMDKENVKDRGSWNKLDKDLDELCTILAKVQNNLSRKLPFIPESDLSIEGSKQQGVVAKGLGSMMDGVVKSVSRAKHNILKEKIADDTKYIDTVIRLFEKASFLEDWLTFFEGQENEPTAESILNKLKRLGDFLYFVVCAFVIRDFDILLQRYMKKLRTSFLEFE</sequence>
<organism evidence="1 2">
    <name type="scientific">Capsaspora owczarzaki (strain ATCC 30864)</name>
    <dbReference type="NCBI Taxonomy" id="595528"/>
    <lineage>
        <taxon>Eukaryota</taxon>
        <taxon>Filasterea</taxon>
        <taxon>Capsaspora</taxon>
    </lineage>
</organism>
<dbReference type="Proteomes" id="UP000008743">
    <property type="component" value="Unassembled WGS sequence"/>
</dbReference>
<keyword evidence="2" id="KW-1185">Reference proteome</keyword>
<reference evidence="2" key="1">
    <citation type="submission" date="2011-02" db="EMBL/GenBank/DDBJ databases">
        <title>The Genome Sequence of Capsaspora owczarzaki ATCC 30864.</title>
        <authorList>
            <person name="Russ C."/>
            <person name="Cuomo C."/>
            <person name="Burger G."/>
            <person name="Gray M.W."/>
            <person name="Holland P.W.H."/>
            <person name="King N."/>
            <person name="Lang F.B.F."/>
            <person name="Roger A.J."/>
            <person name="Ruiz-Trillo I."/>
            <person name="Young S.K."/>
            <person name="Zeng Q."/>
            <person name="Gargeya S."/>
            <person name="Alvarado L."/>
            <person name="Berlin A."/>
            <person name="Chapman S.B."/>
            <person name="Chen Z."/>
            <person name="Freedman E."/>
            <person name="Gellesch M."/>
            <person name="Goldberg J."/>
            <person name="Griggs A."/>
            <person name="Gujja S."/>
            <person name="Heilman E."/>
            <person name="Heiman D."/>
            <person name="Howarth C."/>
            <person name="Mehta T."/>
            <person name="Neiman D."/>
            <person name="Pearson M."/>
            <person name="Roberts A."/>
            <person name="Saif S."/>
            <person name="Shea T."/>
            <person name="Shenoy N."/>
            <person name="Sisk P."/>
            <person name="Stolte C."/>
            <person name="Sykes S."/>
            <person name="White J."/>
            <person name="Yandava C."/>
            <person name="Haas B."/>
            <person name="Nusbaum C."/>
            <person name="Birren B."/>
        </authorList>
    </citation>
    <scope>NUCLEOTIDE SEQUENCE</scope>
    <source>
        <strain evidence="2">ATCC 30864</strain>
    </source>
</reference>
<dbReference type="InParanoid" id="A0A0D2WX96"/>
<dbReference type="AlphaFoldDB" id="A0A0D2WX96"/>